<protein>
    <recommendedName>
        <fullName evidence="3">Ig-like domain-containing protein</fullName>
    </recommendedName>
</protein>
<evidence type="ECO:0000313" key="2">
    <source>
        <dbReference type="Proteomes" id="UP000703674"/>
    </source>
</evidence>
<keyword evidence="2" id="KW-1185">Reference proteome</keyword>
<feature type="non-terminal residue" evidence="1">
    <location>
        <position position="147"/>
    </location>
</feature>
<reference evidence="1 2" key="1">
    <citation type="submission" date="2020-03" db="EMBL/GenBank/DDBJ databases">
        <title>Salinimicrobium sp. nov, isolated from SCS.</title>
        <authorList>
            <person name="Cao W.R."/>
        </authorList>
    </citation>
    <scope>NUCLEOTIDE SEQUENCE [LARGE SCALE GENOMIC DNA]</scope>
    <source>
        <strain evidence="2">J15B91</strain>
    </source>
</reference>
<evidence type="ECO:0000313" key="1">
    <source>
        <dbReference type="EMBL" id="NJW54950.1"/>
    </source>
</evidence>
<dbReference type="EMBL" id="JAAVJR010000660">
    <property type="protein sequence ID" value="NJW54950.1"/>
    <property type="molecule type" value="Genomic_DNA"/>
</dbReference>
<organism evidence="1 2">
    <name type="scientific">Salinimicrobium oceani</name>
    <dbReference type="NCBI Taxonomy" id="2722702"/>
    <lineage>
        <taxon>Bacteria</taxon>
        <taxon>Pseudomonadati</taxon>
        <taxon>Bacteroidota</taxon>
        <taxon>Flavobacteriia</taxon>
        <taxon>Flavobacteriales</taxon>
        <taxon>Flavobacteriaceae</taxon>
        <taxon>Salinimicrobium</taxon>
    </lineage>
</organism>
<sequence>IGATTFLVGGVTYYVDVDGCRSSVTVVIASEPEILGIKASTTPTTSAERKQSLTVIGVCVADVNEPDLTVGDLRTNAENENNVRWYLSRTSQDALDPSTPLVNNTDYFAAIYSPEGDCETNRSKTTVRFFSEAAPTGPDTQEFCAVN</sequence>
<gene>
    <name evidence="1" type="ORF">HC175_18740</name>
</gene>
<dbReference type="Proteomes" id="UP000703674">
    <property type="component" value="Unassembled WGS sequence"/>
</dbReference>
<feature type="non-terminal residue" evidence="1">
    <location>
        <position position="1"/>
    </location>
</feature>
<comment type="caution">
    <text evidence="1">The sequence shown here is derived from an EMBL/GenBank/DDBJ whole genome shotgun (WGS) entry which is preliminary data.</text>
</comment>
<evidence type="ECO:0008006" key="3">
    <source>
        <dbReference type="Google" id="ProtNLM"/>
    </source>
</evidence>
<name>A0ABX1D3A0_9FLAO</name>
<proteinExistence type="predicted"/>
<accession>A0ABX1D3A0</accession>
<dbReference type="RefSeq" id="WP_168139714.1">
    <property type="nucleotide sequence ID" value="NZ_JAAVJR010000660.1"/>
</dbReference>